<keyword evidence="6" id="KW-0028">Amino-acid biosynthesis</keyword>
<feature type="domain" description="Glutamine amidotransferase type-2" evidence="9">
    <location>
        <begin position="2"/>
        <end position="195"/>
    </location>
</feature>
<evidence type="ECO:0000259" key="9">
    <source>
        <dbReference type="PROSITE" id="PS51278"/>
    </source>
</evidence>
<dbReference type="GO" id="GO:0004066">
    <property type="term" value="F:asparagine synthase (glutamine-hydrolyzing) activity"/>
    <property type="evidence" value="ECO:0007669"/>
    <property type="project" value="InterPro"/>
</dbReference>
<evidence type="ECO:0000256" key="8">
    <source>
        <dbReference type="PIRSR" id="PIRSR001589-3"/>
    </source>
</evidence>
<dbReference type="Gene3D" id="3.40.50.620">
    <property type="entry name" value="HUPs"/>
    <property type="match status" value="2"/>
</dbReference>
<evidence type="ECO:0000256" key="1">
    <source>
        <dbReference type="ARBA" id="ARBA00005752"/>
    </source>
</evidence>
<gene>
    <name evidence="10" type="ORF">K457DRAFT_145562</name>
</gene>
<dbReference type="InterPro" id="IPR017932">
    <property type="entry name" value="GATase_2_dom"/>
</dbReference>
<evidence type="ECO:0000313" key="11">
    <source>
        <dbReference type="Proteomes" id="UP000078512"/>
    </source>
</evidence>
<dbReference type="SUPFAM" id="SSF52402">
    <property type="entry name" value="Adenine nucleotide alpha hydrolases-like"/>
    <property type="match status" value="1"/>
</dbReference>
<dbReference type="GO" id="GO:0005829">
    <property type="term" value="C:cytosol"/>
    <property type="evidence" value="ECO:0007669"/>
    <property type="project" value="TreeGrafter"/>
</dbReference>
<dbReference type="SUPFAM" id="SSF56235">
    <property type="entry name" value="N-terminal nucleophile aminohydrolases (Ntn hydrolases)"/>
    <property type="match status" value="1"/>
</dbReference>
<dbReference type="NCBIfam" id="TIGR01536">
    <property type="entry name" value="asn_synth_AEB"/>
    <property type="match status" value="1"/>
</dbReference>
<evidence type="ECO:0000256" key="4">
    <source>
        <dbReference type="ARBA" id="ARBA00022962"/>
    </source>
</evidence>
<dbReference type="PROSITE" id="PS51278">
    <property type="entry name" value="GATASE_TYPE_2"/>
    <property type="match status" value="1"/>
</dbReference>
<dbReference type="EMBL" id="KV442036">
    <property type="protein sequence ID" value="OAQ30318.1"/>
    <property type="molecule type" value="Genomic_DNA"/>
</dbReference>
<protein>
    <submittedName>
        <fullName evidence="10">Asparagine synthase</fullName>
    </submittedName>
</protein>
<dbReference type="CDD" id="cd00712">
    <property type="entry name" value="AsnB"/>
    <property type="match status" value="1"/>
</dbReference>
<dbReference type="Gene3D" id="3.60.20.10">
    <property type="entry name" value="Glutamine Phosphoribosylpyrophosphate, subunit 1, domain 1"/>
    <property type="match status" value="1"/>
</dbReference>
<proteinExistence type="inferred from homology"/>
<feature type="active site" description="For GATase activity" evidence="6">
    <location>
        <position position="2"/>
    </location>
</feature>
<dbReference type="InterPro" id="IPR051786">
    <property type="entry name" value="ASN_synthetase/amidase"/>
</dbReference>
<dbReference type="Pfam" id="PF00733">
    <property type="entry name" value="Asn_synthase"/>
    <property type="match status" value="1"/>
</dbReference>
<keyword evidence="4 6" id="KW-0315">Glutamine amidotransferase</keyword>
<accession>A0A197JZE0</accession>
<reference evidence="10 11" key="1">
    <citation type="submission" date="2016-05" db="EMBL/GenBank/DDBJ databases">
        <title>Genome sequencing reveals origins of a unique bacterial endosymbiosis in the earliest lineages of terrestrial Fungi.</title>
        <authorList>
            <consortium name="DOE Joint Genome Institute"/>
            <person name="Uehling J."/>
            <person name="Gryganskyi A."/>
            <person name="Hameed K."/>
            <person name="Tschaplinski T."/>
            <person name="Misztal P."/>
            <person name="Wu S."/>
            <person name="Desiro A."/>
            <person name="Vande Pol N."/>
            <person name="Du Z.-Y."/>
            <person name="Zienkiewicz A."/>
            <person name="Zienkiewicz K."/>
            <person name="Morin E."/>
            <person name="Tisserant E."/>
            <person name="Splivallo R."/>
            <person name="Hainaut M."/>
            <person name="Henrissat B."/>
            <person name="Ohm R."/>
            <person name="Kuo A."/>
            <person name="Yan J."/>
            <person name="Lipzen A."/>
            <person name="Nolan M."/>
            <person name="Labutti K."/>
            <person name="Barry K."/>
            <person name="Goldstein A."/>
            <person name="Labbe J."/>
            <person name="Schadt C."/>
            <person name="Tuskan G."/>
            <person name="Grigoriev I."/>
            <person name="Martin F."/>
            <person name="Vilgalys R."/>
            <person name="Bonito G."/>
        </authorList>
    </citation>
    <scope>NUCLEOTIDE SEQUENCE [LARGE SCALE GENOMIC DNA]</scope>
    <source>
        <strain evidence="10 11">AG-77</strain>
    </source>
</reference>
<dbReference type="CDD" id="cd01991">
    <property type="entry name" value="Asn_synthase_B_C"/>
    <property type="match status" value="1"/>
</dbReference>
<evidence type="ECO:0000256" key="2">
    <source>
        <dbReference type="ARBA" id="ARBA00022741"/>
    </source>
</evidence>
<evidence type="ECO:0000313" key="10">
    <source>
        <dbReference type="EMBL" id="OAQ30318.1"/>
    </source>
</evidence>
<keyword evidence="11" id="KW-1185">Reference proteome</keyword>
<dbReference type="STRING" id="1314771.A0A197JZE0"/>
<dbReference type="Pfam" id="PF13537">
    <property type="entry name" value="GATase_7"/>
    <property type="match status" value="1"/>
</dbReference>
<organism evidence="10 11">
    <name type="scientific">Linnemannia elongata AG-77</name>
    <dbReference type="NCBI Taxonomy" id="1314771"/>
    <lineage>
        <taxon>Eukaryota</taxon>
        <taxon>Fungi</taxon>
        <taxon>Fungi incertae sedis</taxon>
        <taxon>Mucoromycota</taxon>
        <taxon>Mortierellomycotina</taxon>
        <taxon>Mortierellomycetes</taxon>
        <taxon>Mortierellales</taxon>
        <taxon>Mortierellaceae</taxon>
        <taxon>Linnemannia</taxon>
    </lineage>
</organism>
<dbReference type="InterPro" id="IPR029055">
    <property type="entry name" value="Ntn_hydrolases_N"/>
</dbReference>
<dbReference type="InterPro" id="IPR014729">
    <property type="entry name" value="Rossmann-like_a/b/a_fold"/>
</dbReference>
<dbReference type="GO" id="GO:0005524">
    <property type="term" value="F:ATP binding"/>
    <property type="evidence" value="ECO:0007669"/>
    <property type="project" value="UniProtKB-KW"/>
</dbReference>
<keyword evidence="3 5" id="KW-0067">ATP-binding</keyword>
<evidence type="ECO:0000256" key="7">
    <source>
        <dbReference type="PIRSR" id="PIRSR001589-2"/>
    </source>
</evidence>
<dbReference type="GO" id="GO:0006529">
    <property type="term" value="P:asparagine biosynthetic process"/>
    <property type="evidence" value="ECO:0007669"/>
    <property type="project" value="UniProtKB-KW"/>
</dbReference>
<feature type="binding site" evidence="7">
    <location>
        <position position="279"/>
    </location>
    <ligand>
        <name>ATP</name>
        <dbReference type="ChEBI" id="CHEBI:30616"/>
    </ligand>
</feature>
<feature type="site" description="Important for beta-aspartyl-AMP intermediate formation" evidence="8">
    <location>
        <position position="356"/>
    </location>
</feature>
<evidence type="ECO:0000256" key="5">
    <source>
        <dbReference type="PIRNR" id="PIRNR001589"/>
    </source>
</evidence>
<dbReference type="InterPro" id="IPR033738">
    <property type="entry name" value="AsnB_N"/>
</dbReference>
<feature type="binding site" evidence="7">
    <location>
        <position position="98"/>
    </location>
    <ligand>
        <name>L-glutamine</name>
        <dbReference type="ChEBI" id="CHEBI:58359"/>
    </ligand>
</feature>
<name>A0A197JZE0_9FUNG</name>
<dbReference type="PANTHER" id="PTHR43284">
    <property type="entry name" value="ASPARAGINE SYNTHETASE (GLUTAMINE-HYDROLYZING)"/>
    <property type="match status" value="1"/>
</dbReference>
<keyword evidence="6" id="KW-0061">Asparagine biosynthesis</keyword>
<dbReference type="PIRSF" id="PIRSF001589">
    <property type="entry name" value="Asn_synthetase_glu-h"/>
    <property type="match status" value="1"/>
</dbReference>
<evidence type="ECO:0000256" key="3">
    <source>
        <dbReference type="ARBA" id="ARBA00022840"/>
    </source>
</evidence>
<sequence>MCGLSAYCHLGTPQKDTKNSRLDLKGSLESIRHRGPESDGTYISPCGRCGLGHVRLSIIDLEGGHQPISSANGDIQVVVNGELYDHDHKGHVFKTKSDSELALHYYEDYGTDFLHHLRGEFAVIIWDDSKKRMLVARDRFGVKPIYYTTVNDVFMAASEIKAFSALDWRPEWDLESIIMPPTILPPAHYMTVSASGTMDTTKYWDAEYPDKNIEDKRTLEEMIQGVHDHVVESIRLRLRADVPLGVYLSGGLDSSSIAGVATKLLRDSNSDAQIDTFCISFKDGGIYDEGDIAERTAAHIGSKFHRLSLTQDDLVDNYERTLWHVEQPILDLNAVGKFLLSGYVRHKGFKVVMTGEGSDEHFIGYPFFHTDYLREQDRSTPKGFGCIAEEDRQDMLSDRLAGSYKFIHYELPRETKINTKARFNDSDLPYQIGKMLALSTDFMNSKVVSYHGPAVVGSTVLDSIHGDIRLKATTKWHPVHASLYLETRTFFPNVMLTWLGDRVEMAHSIEARTPFLDHPLCEYTNSLPPSVKLCGQDPKGNRLNEKYILKEAMRPYVTDEIYNRTKHPYLAPTSKPGVQPIVRLLNKWVTKERVDHLGFLNWETCETIKERIIMTGDCMAYSSMLKVISLLILHEQFDVAPVTYL</sequence>
<dbReference type="InterPro" id="IPR001962">
    <property type="entry name" value="Asn_synthase"/>
</dbReference>
<evidence type="ECO:0000256" key="6">
    <source>
        <dbReference type="PIRSR" id="PIRSR001589-1"/>
    </source>
</evidence>
<dbReference type="OrthoDB" id="409189at2759"/>
<dbReference type="AlphaFoldDB" id="A0A197JZE0"/>
<dbReference type="PANTHER" id="PTHR43284:SF1">
    <property type="entry name" value="ASPARAGINE SYNTHETASE"/>
    <property type="match status" value="1"/>
</dbReference>
<keyword evidence="2 5" id="KW-0547">Nucleotide-binding</keyword>
<comment type="similarity">
    <text evidence="1">Belongs to the asparagine synthetase family.</text>
</comment>
<dbReference type="Proteomes" id="UP000078512">
    <property type="component" value="Unassembled WGS sequence"/>
</dbReference>
<dbReference type="InterPro" id="IPR006426">
    <property type="entry name" value="Asn_synth_AEB"/>
</dbReference>